<dbReference type="PANTHER" id="PTHR30251:SF3">
    <property type="entry name" value="FIMBRIAL CHAPARONE PROTEIN"/>
    <property type="match status" value="1"/>
</dbReference>
<dbReference type="Gene3D" id="2.60.40.10">
    <property type="entry name" value="Immunoglobulins"/>
    <property type="match status" value="1"/>
</dbReference>
<dbReference type="NCBIfam" id="NF007392">
    <property type="entry name" value="PRK09918.1"/>
    <property type="match status" value="1"/>
</dbReference>
<evidence type="ECO:0000313" key="3">
    <source>
        <dbReference type="EMBL" id="PZS91178.1"/>
    </source>
</evidence>
<feature type="chain" id="PRO_5015926187" description="Pili assembly chaperone N-terminal domain-containing protein" evidence="1">
    <location>
        <begin position="33"/>
        <end position="239"/>
    </location>
</feature>
<feature type="domain" description="Pili assembly chaperone N-terminal" evidence="2">
    <location>
        <begin position="36"/>
        <end position="146"/>
    </location>
</feature>
<accession>A0A2W6I614</accession>
<keyword evidence="1" id="KW-0732">Signal</keyword>
<evidence type="ECO:0000313" key="4">
    <source>
        <dbReference type="Proteomes" id="UP000249614"/>
    </source>
</evidence>
<feature type="signal peptide" evidence="1">
    <location>
        <begin position="1"/>
        <end position="32"/>
    </location>
</feature>
<comment type="caution">
    <text evidence="3">The sequence shown here is derived from an EMBL/GenBank/DDBJ whole genome shotgun (WGS) entry which is preliminary data.</text>
</comment>
<dbReference type="GO" id="GO:0030288">
    <property type="term" value="C:outer membrane-bounded periplasmic space"/>
    <property type="evidence" value="ECO:0007669"/>
    <property type="project" value="InterPro"/>
</dbReference>
<dbReference type="RefSeq" id="WP_111112497.1">
    <property type="nucleotide sequence ID" value="NZ_LXXM01000179.1"/>
</dbReference>
<dbReference type="Proteomes" id="UP000249614">
    <property type="component" value="Unassembled WGS sequence"/>
</dbReference>
<dbReference type="PANTHER" id="PTHR30251">
    <property type="entry name" value="PILUS ASSEMBLY CHAPERONE"/>
    <property type="match status" value="1"/>
</dbReference>
<dbReference type="AlphaFoldDB" id="A0A2W6I614"/>
<dbReference type="InterPro" id="IPR050643">
    <property type="entry name" value="Periplasmic_pilus_chap"/>
</dbReference>
<proteinExistence type="predicted"/>
<evidence type="ECO:0000259" key="2">
    <source>
        <dbReference type="Pfam" id="PF00345"/>
    </source>
</evidence>
<organism evidence="3 4">
    <name type="scientific">Stenotrophomonas maltophilia</name>
    <name type="common">Pseudomonas maltophilia</name>
    <name type="synonym">Xanthomonas maltophilia</name>
    <dbReference type="NCBI Taxonomy" id="40324"/>
    <lineage>
        <taxon>Bacteria</taxon>
        <taxon>Pseudomonadati</taxon>
        <taxon>Pseudomonadota</taxon>
        <taxon>Gammaproteobacteria</taxon>
        <taxon>Lysobacterales</taxon>
        <taxon>Lysobacteraceae</taxon>
        <taxon>Stenotrophomonas</taxon>
        <taxon>Stenotrophomonas maltophilia group</taxon>
    </lineage>
</organism>
<evidence type="ECO:0000256" key="1">
    <source>
        <dbReference type="SAM" id="SignalP"/>
    </source>
</evidence>
<dbReference type="InterPro" id="IPR016147">
    <property type="entry name" value="Pili_assmbl_chaperone_N"/>
</dbReference>
<gene>
    <name evidence="3" type="ORF">A7X83_09235</name>
</gene>
<dbReference type="Pfam" id="PF00345">
    <property type="entry name" value="PapD_N"/>
    <property type="match status" value="1"/>
</dbReference>
<reference evidence="3 4" key="1">
    <citation type="submission" date="2016-05" db="EMBL/GenBank/DDBJ databases">
        <authorList>
            <person name="Lavstsen T."/>
            <person name="Jespersen J.S."/>
        </authorList>
    </citation>
    <scope>NUCLEOTIDE SEQUENCE [LARGE SCALE GENOMIC DNA]</scope>
    <source>
        <strain evidence="3 4">SM-5815</strain>
    </source>
</reference>
<dbReference type="EMBL" id="LXXM01000179">
    <property type="protein sequence ID" value="PZS91178.1"/>
    <property type="molecule type" value="Genomic_DNA"/>
</dbReference>
<dbReference type="GO" id="GO:0071555">
    <property type="term" value="P:cell wall organization"/>
    <property type="evidence" value="ECO:0007669"/>
    <property type="project" value="InterPro"/>
</dbReference>
<sequence length="239" mass="26155">MNALLSKRRGNLLAWKWLAAAALLGPALPLQASTFALQSNTVILEEREGRTAFNISNPGSEPILLLSSVDDLDERPMAGNILVTPAVTRIDPGQSQIVNFTLKKGVVLDREYMLRASFEGVTQKSERGMRMPIRQQIGFILQPRAVAVAARPWQDLRFSIDGDQLTVRNSGPHVIRIGPELRLQPSAALGVLPHPYLMPGETRVLTLAGEVGGSDGHVEILPLSRYGFAKDKEQLPLQP</sequence>
<dbReference type="InterPro" id="IPR013783">
    <property type="entry name" value="Ig-like_fold"/>
</dbReference>
<name>A0A2W6I614_STEMA</name>
<dbReference type="SUPFAM" id="SSF49354">
    <property type="entry name" value="PapD-like"/>
    <property type="match status" value="1"/>
</dbReference>
<protein>
    <recommendedName>
        <fullName evidence="2">Pili assembly chaperone N-terminal domain-containing protein</fullName>
    </recommendedName>
</protein>
<dbReference type="InterPro" id="IPR008962">
    <property type="entry name" value="PapD-like_sf"/>
</dbReference>